<reference evidence="1" key="1">
    <citation type="submission" date="2023-04" db="EMBL/GenBank/DDBJ databases">
        <title>Phytophthora lilii NBRC 32176.</title>
        <authorList>
            <person name="Ichikawa N."/>
            <person name="Sato H."/>
            <person name="Tonouchi N."/>
        </authorList>
    </citation>
    <scope>NUCLEOTIDE SEQUENCE</scope>
    <source>
        <strain evidence="1">NBRC 32176</strain>
    </source>
</reference>
<protein>
    <submittedName>
        <fullName evidence="1">Unnamed protein product</fullName>
    </submittedName>
</protein>
<organism evidence="1 2">
    <name type="scientific">Phytophthora lilii</name>
    <dbReference type="NCBI Taxonomy" id="2077276"/>
    <lineage>
        <taxon>Eukaryota</taxon>
        <taxon>Sar</taxon>
        <taxon>Stramenopiles</taxon>
        <taxon>Oomycota</taxon>
        <taxon>Peronosporomycetes</taxon>
        <taxon>Peronosporales</taxon>
        <taxon>Peronosporaceae</taxon>
        <taxon>Phytophthora</taxon>
    </lineage>
</organism>
<dbReference type="EMBL" id="BSXW01000051">
    <property type="protein sequence ID" value="GMF10681.1"/>
    <property type="molecule type" value="Genomic_DNA"/>
</dbReference>
<evidence type="ECO:0000313" key="1">
    <source>
        <dbReference type="EMBL" id="GMF10681.1"/>
    </source>
</evidence>
<gene>
    <name evidence="1" type="ORF">Plil01_000146000</name>
</gene>
<proteinExistence type="predicted"/>
<accession>A0A9W6TAA1</accession>
<sequence>MSAIPVFGASIPKKFKSASMGDIPALDMEALFRMVVLGPSFSAKNNLCMFILKHSPHVFAHLTIIARNPHQELYEYLRDKLEGFITFANPDSPPSVDKAHRTPMGSNKPELVIIDDYSNDKLLQKNIFSHYSTRGRHFKLSTIFLSHSYFATDDSVEFRVYGYNSTWKYSFPGSAADFKDVPCAVQSISMYNSEYNIDATQFWTNTFIIEVPTAGTTSTVSVCLPDGLYSYTDINRSIQTALINAGAYLINPSGENVFYVQLAENSVYYAAQFDFSATPTTLPTAGGTWARPASGLYSLGGTGLPTTTRVPRLIIDNASFGKVVGLTAGTYPSATAMVLSAQLSNTIPQIHPTSSYIVRCDLIKNDYVASGDILSAFDRGDAQVGQLISYKPSQYAWMNCHNGARTSITISIFN</sequence>
<keyword evidence="2" id="KW-1185">Reference proteome</keyword>
<dbReference type="AlphaFoldDB" id="A0A9W6TAA1"/>
<comment type="caution">
    <text evidence="1">The sequence shown here is derived from an EMBL/GenBank/DDBJ whole genome shotgun (WGS) entry which is preliminary data.</text>
</comment>
<dbReference type="Proteomes" id="UP001165083">
    <property type="component" value="Unassembled WGS sequence"/>
</dbReference>
<dbReference type="OrthoDB" id="104747at2759"/>
<name>A0A9W6TAA1_9STRA</name>
<evidence type="ECO:0000313" key="2">
    <source>
        <dbReference type="Proteomes" id="UP001165083"/>
    </source>
</evidence>